<gene>
    <name evidence="5" type="ORF">AKO1_001596</name>
    <name evidence="4" type="ORF">AKO1_011915</name>
</gene>
<dbReference type="Pfam" id="PF02493">
    <property type="entry name" value="MORN"/>
    <property type="match status" value="6"/>
</dbReference>
<keyword evidence="1" id="KW-0677">Repeat</keyword>
<proteinExistence type="predicted"/>
<evidence type="ECO:0000313" key="5">
    <source>
        <dbReference type="EMBL" id="KAL0486718.1"/>
    </source>
</evidence>
<feature type="coiled-coil region" evidence="2">
    <location>
        <begin position="291"/>
        <end position="318"/>
    </location>
</feature>
<protein>
    <submittedName>
        <fullName evidence="4 5">Phosphatidylinositol 4-phosphate 5-kinase</fullName>
    </submittedName>
</protein>
<dbReference type="SUPFAM" id="SSF82185">
    <property type="entry name" value="Histone H3 K4-specific methyltransferase SET7/9 N-terminal domain"/>
    <property type="match status" value="1"/>
</dbReference>
<evidence type="ECO:0000256" key="1">
    <source>
        <dbReference type="ARBA" id="ARBA00022737"/>
    </source>
</evidence>
<evidence type="ECO:0000313" key="6">
    <source>
        <dbReference type="Proteomes" id="UP001431209"/>
    </source>
</evidence>
<dbReference type="InterPro" id="IPR003409">
    <property type="entry name" value="MORN"/>
</dbReference>
<dbReference type="PANTHER" id="PTHR23084:SF262">
    <property type="entry name" value="FYVE-TYPE DOMAIN-CONTAINING PROTEIN"/>
    <property type="match status" value="1"/>
</dbReference>
<accession>A0AAW2ZBJ7</accession>
<evidence type="ECO:0000256" key="3">
    <source>
        <dbReference type="SAM" id="MobiDB-lite"/>
    </source>
</evidence>
<name>A0AAW2ZBJ7_9EUKA</name>
<reference evidence="5 6" key="1">
    <citation type="submission" date="2024-03" db="EMBL/GenBank/DDBJ databases">
        <title>The Acrasis kona genome and developmental transcriptomes reveal deep origins of eukaryotic multicellular pathways.</title>
        <authorList>
            <person name="Sheikh S."/>
            <person name="Fu C.-J."/>
            <person name="Brown M.W."/>
            <person name="Baldauf S.L."/>
        </authorList>
    </citation>
    <scope>NUCLEOTIDE SEQUENCE [LARGE SCALE GENOMIC DNA]</scope>
    <source>
        <strain evidence="5 6">ATCC MYA-3509</strain>
    </source>
</reference>
<evidence type="ECO:0000313" key="4">
    <source>
        <dbReference type="EMBL" id="KAL0485610.1"/>
    </source>
</evidence>
<dbReference type="SMART" id="SM00698">
    <property type="entry name" value="MORN"/>
    <property type="match status" value="6"/>
</dbReference>
<feature type="coiled-coil region" evidence="2">
    <location>
        <begin position="412"/>
        <end position="465"/>
    </location>
</feature>
<keyword evidence="2" id="KW-0175">Coiled coil</keyword>
<dbReference type="EMBL" id="JAOPGA020001261">
    <property type="protein sequence ID" value="KAL0486718.1"/>
    <property type="molecule type" value="Genomic_DNA"/>
</dbReference>
<organism evidence="5 6">
    <name type="scientific">Acrasis kona</name>
    <dbReference type="NCBI Taxonomy" id="1008807"/>
    <lineage>
        <taxon>Eukaryota</taxon>
        <taxon>Discoba</taxon>
        <taxon>Heterolobosea</taxon>
        <taxon>Tetramitia</taxon>
        <taxon>Eutetramitia</taxon>
        <taxon>Acrasidae</taxon>
        <taxon>Acrasis</taxon>
    </lineage>
</organism>
<feature type="region of interest" description="Disordered" evidence="3">
    <location>
        <begin position="78"/>
        <end position="99"/>
    </location>
</feature>
<dbReference type="Proteomes" id="UP001431209">
    <property type="component" value="Unassembled WGS sequence"/>
</dbReference>
<comment type="caution">
    <text evidence="5">The sequence shown here is derived from an EMBL/GenBank/DDBJ whole genome shotgun (WGS) entry which is preliminary data.</text>
</comment>
<dbReference type="PANTHER" id="PTHR23084">
    <property type="entry name" value="PHOSPHATIDYLINOSITOL-4-PHOSPHATE 5-KINASE RELATED"/>
    <property type="match status" value="1"/>
</dbReference>
<dbReference type="EMBL" id="JAOPGA020001155">
    <property type="protein sequence ID" value="KAL0485610.1"/>
    <property type="molecule type" value="Genomic_DNA"/>
</dbReference>
<dbReference type="Gene3D" id="2.20.110.10">
    <property type="entry name" value="Histone H3 K4-specific methyltransferase SET7/9 N-terminal domain"/>
    <property type="match status" value="3"/>
</dbReference>
<feature type="compositionally biased region" description="Low complexity" evidence="3">
    <location>
        <begin position="79"/>
        <end position="96"/>
    </location>
</feature>
<sequence>MPTILFRGGKYEGDVENGVPHGKGVLVYSKSNHKYDGEWRNGRAQGKGVATGVVNDKIEREIQSYYKLHNKQHANLDYATKSDPSTPTSPTASAVPRGHFKYDGNWEEDEMSGVGVFTFPNGDVYDGDWKSDEPTGNGCYIWAATGDKYFGSFNNMLRSGFGSYMFANGNKYEGNWLHDNRNGKGTETFTNGNRYDGFWCRNMRHGDALSYVHLNNIDRKSAKKRRNSLHLSGIKKKGTTLNLSEYVVYFQQWEYNKKISEKELQITDDLPALNAPPELTEGSIEEQLNLLDAESVEVEQLYADMDKWQEKSKAAEDVYVQGLVLWLPNYWRMLESEFVPNYLMKKKLYDLRCLHESFSTLRDNKSERTVLSIKLEKVQEALNLGKEDIKAALVDICGVEPPPDNMVEDVFRMKLEVQLTQMKEELDQIDASMLKESKGIAQENEEDVEKRVVELEKKVLILEDAIETTTIHSTNAGFTADISMPQYNDLISCVQSHIKRLRVSLWRIQNAENKEERDKAKKLCKSESLLFQDLIKKRSVKYEEIHVDVAEVCNRSQGLCNKIIDSKN</sequence>
<evidence type="ECO:0000256" key="2">
    <source>
        <dbReference type="SAM" id="Coils"/>
    </source>
</evidence>
<dbReference type="AlphaFoldDB" id="A0AAW2ZBJ7"/>
<keyword evidence="6" id="KW-1185">Reference proteome</keyword>